<dbReference type="InterPro" id="IPR029016">
    <property type="entry name" value="GAF-like_dom_sf"/>
</dbReference>
<evidence type="ECO:0000313" key="12">
    <source>
        <dbReference type="Proteomes" id="UP000229641"/>
    </source>
</evidence>
<feature type="transmembrane region" description="Helical" evidence="9">
    <location>
        <begin position="147"/>
        <end position="171"/>
    </location>
</feature>
<dbReference type="InterPro" id="IPR036097">
    <property type="entry name" value="HisK_dim/P_sf"/>
</dbReference>
<proteinExistence type="predicted"/>
<dbReference type="Pfam" id="PF00512">
    <property type="entry name" value="HisKA"/>
    <property type="match status" value="1"/>
</dbReference>
<feature type="transmembrane region" description="Helical" evidence="9">
    <location>
        <begin position="183"/>
        <end position="205"/>
    </location>
</feature>
<dbReference type="Gene3D" id="3.30.565.10">
    <property type="entry name" value="Histidine kinase-like ATPase, C-terminal domain"/>
    <property type="match status" value="1"/>
</dbReference>
<protein>
    <recommendedName>
        <fullName evidence="2">histidine kinase</fullName>
        <ecNumber evidence="2">2.7.13.3</ecNumber>
    </recommendedName>
</protein>
<dbReference type="SMART" id="SM00388">
    <property type="entry name" value="HisKA"/>
    <property type="match status" value="1"/>
</dbReference>
<dbReference type="SUPFAM" id="SSF55781">
    <property type="entry name" value="GAF domain-like"/>
    <property type="match status" value="1"/>
</dbReference>
<feature type="transmembrane region" description="Helical" evidence="9">
    <location>
        <begin position="15"/>
        <end position="35"/>
    </location>
</feature>
<dbReference type="SUPFAM" id="SSF55874">
    <property type="entry name" value="ATPase domain of HSP90 chaperone/DNA topoisomerase II/histidine kinase"/>
    <property type="match status" value="1"/>
</dbReference>
<evidence type="ECO:0000256" key="7">
    <source>
        <dbReference type="ARBA" id="ARBA00022840"/>
    </source>
</evidence>
<keyword evidence="9" id="KW-0812">Transmembrane</keyword>
<dbReference type="InterPro" id="IPR031621">
    <property type="entry name" value="HisKA_7TM"/>
</dbReference>
<dbReference type="PRINTS" id="PR00344">
    <property type="entry name" value="BCTRLSENSOR"/>
</dbReference>
<dbReference type="SMART" id="SM00387">
    <property type="entry name" value="HATPase_c"/>
    <property type="match status" value="1"/>
</dbReference>
<keyword evidence="9" id="KW-0472">Membrane</keyword>
<keyword evidence="5" id="KW-0547">Nucleotide-binding</keyword>
<dbReference type="GO" id="GO:0000155">
    <property type="term" value="F:phosphorelay sensor kinase activity"/>
    <property type="evidence" value="ECO:0007669"/>
    <property type="project" value="InterPro"/>
</dbReference>
<evidence type="ECO:0000256" key="2">
    <source>
        <dbReference type="ARBA" id="ARBA00012438"/>
    </source>
</evidence>
<sequence length="724" mass="82692">MPEHIFDFSNYQYNYHALPVIIVSLLIFSIALFIFFQVKKVTKNTAFFLLCFSLSVWLFGTGIVYLANNPRSAHIWYKYFTFFGVTNIMPSAYLFAAASSGRLPKQRFLVLLSFILSFGIYLAAVFTDKIIGAPRLYFWGYYPVYKPPSFIFLLLYAASFAAVQLNLWLGYKKETVPIKKTQIRTIIIGFFIGFLASADFIAKIFPVPLYPFGFLPIFIFTCLLAYSIIRYRAFDIETVIHKTAGWILASSTAFIPIMLLAYWLKPWYSTAPALNVALLCGGVFYLLTVYVQYTQPKIDHIFQRRKYNLEEISAKFIEDLVHLKGLNQLIARIEDVLKNTLYPRHTDIFIYHENKKKYALINWNNSIEIEEGKFLKWLLEKNKIAYRDFIPIDPEYAQILKDAEDYFNSTSSNVVVPLVLNERLLGFINLDKKINLKRYTAADFSFLNTLKNQSAIAISNSLVYENIEEQVRKRTEQLVDVQKQLIQAEKLATVGTLAGGVAHEINNPLTAILTNVQMLLMDNAIDSALDRESLELIEEATKRCRTIVSKLMAYARKPLESAEVADVDLPQVLRNVLLFLEYQFGQENIKISSNADSGERFIVKGNHNEFEQVFTNLIINARDAIRKIKTSGVIEVVFSKTKNRVKIEIKDEGVGIEKELCAKIFDPFFTTKDVGKGLGLGLSICQAIVEKYSGTISVDSRLNQGTVFTIRFPESRHEEAAVKT</sequence>
<dbReference type="InterPro" id="IPR004358">
    <property type="entry name" value="Sig_transdc_His_kin-like_C"/>
</dbReference>
<name>A0A2H0LZR9_9BACT</name>
<gene>
    <name evidence="11" type="ORF">COV72_00930</name>
</gene>
<feature type="transmembrane region" description="Helical" evidence="9">
    <location>
        <begin position="243"/>
        <end position="264"/>
    </location>
</feature>
<dbReference type="Proteomes" id="UP000229641">
    <property type="component" value="Unassembled WGS sequence"/>
</dbReference>
<evidence type="ECO:0000256" key="6">
    <source>
        <dbReference type="ARBA" id="ARBA00022777"/>
    </source>
</evidence>
<dbReference type="SUPFAM" id="SSF47384">
    <property type="entry name" value="Homodimeric domain of signal transducing histidine kinase"/>
    <property type="match status" value="1"/>
</dbReference>
<dbReference type="CDD" id="cd00082">
    <property type="entry name" value="HisKA"/>
    <property type="match status" value="1"/>
</dbReference>
<dbReference type="InterPro" id="IPR036890">
    <property type="entry name" value="HATPase_C_sf"/>
</dbReference>
<comment type="catalytic activity">
    <reaction evidence="1">
        <text>ATP + protein L-histidine = ADP + protein N-phospho-L-histidine.</text>
        <dbReference type="EC" id="2.7.13.3"/>
    </reaction>
</comment>
<dbReference type="InterPro" id="IPR003661">
    <property type="entry name" value="HisK_dim/P_dom"/>
</dbReference>
<dbReference type="Gene3D" id="1.10.287.130">
    <property type="match status" value="1"/>
</dbReference>
<dbReference type="Gene3D" id="3.30.450.40">
    <property type="match status" value="1"/>
</dbReference>
<feature type="transmembrane region" description="Helical" evidence="9">
    <location>
        <begin position="47"/>
        <end position="67"/>
    </location>
</feature>
<accession>A0A2H0LZR9</accession>
<feature type="transmembrane region" description="Helical" evidence="9">
    <location>
        <begin position="211"/>
        <end position="231"/>
    </location>
</feature>
<feature type="domain" description="Histidine kinase" evidence="10">
    <location>
        <begin position="500"/>
        <end position="716"/>
    </location>
</feature>
<comment type="caution">
    <text evidence="11">The sequence shown here is derived from an EMBL/GenBank/DDBJ whole genome shotgun (WGS) entry which is preliminary data.</text>
</comment>
<evidence type="ECO:0000256" key="9">
    <source>
        <dbReference type="SAM" id="Phobius"/>
    </source>
</evidence>
<evidence type="ECO:0000313" key="11">
    <source>
        <dbReference type="EMBL" id="PIQ89891.1"/>
    </source>
</evidence>
<evidence type="ECO:0000256" key="1">
    <source>
        <dbReference type="ARBA" id="ARBA00000085"/>
    </source>
</evidence>
<evidence type="ECO:0000256" key="4">
    <source>
        <dbReference type="ARBA" id="ARBA00022679"/>
    </source>
</evidence>
<dbReference type="InterPro" id="IPR005467">
    <property type="entry name" value="His_kinase_dom"/>
</dbReference>
<evidence type="ECO:0000259" key="10">
    <source>
        <dbReference type="PROSITE" id="PS50109"/>
    </source>
</evidence>
<evidence type="ECO:0000256" key="5">
    <source>
        <dbReference type="ARBA" id="ARBA00022741"/>
    </source>
</evidence>
<keyword evidence="6" id="KW-0418">Kinase</keyword>
<dbReference type="GO" id="GO:0005524">
    <property type="term" value="F:ATP binding"/>
    <property type="evidence" value="ECO:0007669"/>
    <property type="project" value="UniProtKB-KW"/>
</dbReference>
<reference evidence="11 12" key="1">
    <citation type="submission" date="2017-09" db="EMBL/GenBank/DDBJ databases">
        <title>Depth-based differentiation of microbial function through sediment-hosted aquifers and enrichment of novel symbionts in the deep terrestrial subsurface.</title>
        <authorList>
            <person name="Probst A.J."/>
            <person name="Ladd B."/>
            <person name="Jarett J.K."/>
            <person name="Geller-Mcgrath D.E."/>
            <person name="Sieber C.M."/>
            <person name="Emerson J.B."/>
            <person name="Anantharaman K."/>
            <person name="Thomas B.C."/>
            <person name="Malmstrom R."/>
            <person name="Stieglmeier M."/>
            <person name="Klingl A."/>
            <person name="Woyke T."/>
            <person name="Ryan C.M."/>
            <person name="Banfield J.F."/>
        </authorList>
    </citation>
    <scope>NUCLEOTIDE SEQUENCE [LARGE SCALE GENOMIC DNA]</scope>
    <source>
        <strain evidence="11">CG11_big_fil_rev_8_21_14_0_20_42_13</strain>
    </source>
</reference>
<dbReference type="SMART" id="SM00065">
    <property type="entry name" value="GAF"/>
    <property type="match status" value="1"/>
</dbReference>
<keyword evidence="7" id="KW-0067">ATP-binding</keyword>
<feature type="transmembrane region" description="Helical" evidence="9">
    <location>
        <begin position="79"/>
        <end position="96"/>
    </location>
</feature>
<dbReference type="Pfam" id="PF16927">
    <property type="entry name" value="HisKA_7TM"/>
    <property type="match status" value="1"/>
</dbReference>
<evidence type="ECO:0000256" key="3">
    <source>
        <dbReference type="ARBA" id="ARBA00022553"/>
    </source>
</evidence>
<keyword evidence="8" id="KW-0902">Two-component regulatory system</keyword>
<dbReference type="EC" id="2.7.13.3" evidence="2"/>
<feature type="transmembrane region" description="Helical" evidence="9">
    <location>
        <begin position="270"/>
        <end position="291"/>
    </location>
</feature>
<keyword evidence="4" id="KW-0808">Transferase</keyword>
<evidence type="ECO:0000256" key="8">
    <source>
        <dbReference type="ARBA" id="ARBA00023012"/>
    </source>
</evidence>
<dbReference type="InterPro" id="IPR003018">
    <property type="entry name" value="GAF"/>
</dbReference>
<dbReference type="PROSITE" id="PS50109">
    <property type="entry name" value="HIS_KIN"/>
    <property type="match status" value="1"/>
</dbReference>
<dbReference type="InterPro" id="IPR003594">
    <property type="entry name" value="HATPase_dom"/>
</dbReference>
<dbReference type="Pfam" id="PF02518">
    <property type="entry name" value="HATPase_c"/>
    <property type="match status" value="1"/>
</dbReference>
<keyword evidence="3" id="KW-0597">Phosphoprotein</keyword>
<dbReference type="PANTHER" id="PTHR43065">
    <property type="entry name" value="SENSOR HISTIDINE KINASE"/>
    <property type="match status" value="1"/>
</dbReference>
<dbReference type="EMBL" id="PCWA01000014">
    <property type="protein sequence ID" value="PIQ89891.1"/>
    <property type="molecule type" value="Genomic_DNA"/>
</dbReference>
<feature type="transmembrane region" description="Helical" evidence="9">
    <location>
        <begin position="108"/>
        <end position="127"/>
    </location>
</feature>
<organism evidence="11 12">
    <name type="scientific">Candidatus Ghiorseimicrobium undicola</name>
    <dbReference type="NCBI Taxonomy" id="1974746"/>
    <lineage>
        <taxon>Bacteria</taxon>
        <taxon>Pseudomonadati</taxon>
        <taxon>Candidatus Omnitrophota</taxon>
        <taxon>Candidatus Ghiorseimicrobium</taxon>
    </lineage>
</organism>
<dbReference type="PANTHER" id="PTHR43065:SF10">
    <property type="entry name" value="PEROXIDE STRESS-ACTIVATED HISTIDINE KINASE MAK3"/>
    <property type="match status" value="1"/>
</dbReference>
<dbReference type="AlphaFoldDB" id="A0A2H0LZR9"/>
<keyword evidence="9" id="KW-1133">Transmembrane helix</keyword>